<dbReference type="InterPro" id="IPR016195">
    <property type="entry name" value="Pol/histidinol_Pase-like"/>
</dbReference>
<dbReference type="GO" id="GO:0008033">
    <property type="term" value="P:tRNA processing"/>
    <property type="evidence" value="ECO:0007669"/>
    <property type="project" value="UniProtKB-KW"/>
</dbReference>
<reference evidence="2 3" key="1">
    <citation type="submission" date="2020-10" db="EMBL/GenBank/DDBJ databases">
        <title>Thermofilum lucidum 3507LT sp. nov. a novel member of Thermofilaceae family isolated from Chile hot spring, and proposal of description order Thermofilales.</title>
        <authorList>
            <person name="Zayulina K.S."/>
            <person name="Elcheninov A.G."/>
            <person name="Toshchakov S.V."/>
            <person name="Kublanov I.V."/>
        </authorList>
    </citation>
    <scope>NUCLEOTIDE SEQUENCE [LARGE SCALE GENOMIC DNA]</scope>
    <source>
        <strain evidence="2 3">3507LT</strain>
    </source>
</reference>
<dbReference type="AlphaFoldDB" id="A0A7L9FEY4"/>
<keyword evidence="1" id="KW-0819">tRNA processing</keyword>
<dbReference type="EMBL" id="CP062310">
    <property type="protein sequence ID" value="QOJ78247.1"/>
    <property type="molecule type" value="Genomic_DNA"/>
</dbReference>
<dbReference type="KEGG" id="thel:IG193_05615"/>
<dbReference type="Proteomes" id="UP000594121">
    <property type="component" value="Chromosome"/>
</dbReference>
<dbReference type="InParanoid" id="A0A7L9FEY4"/>
<name>A0A7L9FEY4_9CREN</name>
<evidence type="ECO:0000313" key="3">
    <source>
        <dbReference type="Proteomes" id="UP000594121"/>
    </source>
</evidence>
<organism evidence="2 3">
    <name type="scientific">Infirmifilum lucidum</name>
    <dbReference type="NCBI Taxonomy" id="2776706"/>
    <lineage>
        <taxon>Archaea</taxon>
        <taxon>Thermoproteota</taxon>
        <taxon>Thermoprotei</taxon>
        <taxon>Thermofilales</taxon>
        <taxon>Thermofilaceae</taxon>
        <taxon>Infirmifilum</taxon>
    </lineage>
</organism>
<dbReference type="RefSeq" id="WP_192818219.1">
    <property type="nucleotide sequence ID" value="NZ_CP062310.1"/>
</dbReference>
<protein>
    <submittedName>
        <fullName evidence="2">Uncharacterized protein</fullName>
    </submittedName>
</protein>
<evidence type="ECO:0000256" key="1">
    <source>
        <dbReference type="ARBA" id="ARBA00022694"/>
    </source>
</evidence>
<dbReference type="SUPFAM" id="SSF89550">
    <property type="entry name" value="PHP domain-like"/>
    <property type="match status" value="1"/>
</dbReference>
<dbReference type="Gene3D" id="3.20.20.140">
    <property type="entry name" value="Metal-dependent hydrolases"/>
    <property type="match status" value="1"/>
</dbReference>
<dbReference type="GeneID" id="59149353"/>
<dbReference type="Pfam" id="PF01876">
    <property type="entry name" value="RNase_P_p30"/>
    <property type="match status" value="1"/>
</dbReference>
<keyword evidence="3" id="KW-1185">Reference proteome</keyword>
<dbReference type="InterPro" id="IPR002738">
    <property type="entry name" value="RNase_P_p30"/>
</dbReference>
<gene>
    <name evidence="2" type="ORF">IG193_05615</name>
</gene>
<accession>A0A7L9FEY4</accession>
<sequence length="253" mass="28195">MSARRRRFYDAFCGKLENISVEAIEGMYLRALSVGYNACIPCLVIRPLLDLQEIRKNVANARAIVDSLLDRGLKVYLRCHLAGISKAEVKKVLPRIRGMCDLVSVEGTTREMLAFASRDRRIDIITLIPGSSPKLYKGDIDYILKYGKFVEVTASSFLTEDLLLLARNISSVRSLLLQPARKKVPILLSSGEGGLKDPRSLLAFAELLLGLDVESVARSASALIEKRLAENLEKRMGIRPIEGVRIERPIDEI</sequence>
<proteinExistence type="predicted"/>
<evidence type="ECO:0000313" key="2">
    <source>
        <dbReference type="EMBL" id="QOJ78247.1"/>
    </source>
</evidence>